<accession>A0A5E4WXW4</accession>
<dbReference type="RefSeq" id="WP_150680745.1">
    <property type="nucleotide sequence ID" value="NZ_CABPSK010000003.1"/>
</dbReference>
<dbReference type="GeneID" id="300405506"/>
<sequence>MSQSRALTAISIVGAAVTDALTAQNSLVATLGGTGMVVALTGLLEARVKNATQIIEEELRRGDRNLDVSDLDGVAAIAYRYARAAQEGAARNNLRLMARVLAGQQEQKSISADDFLYYADLISGLRRNEIIYLGSLLRYNVRLEALQPQNSQELQKRYLDMQRELHASGFLTHEQSTVATSLQRTGLILSFQTGMNFTGSLGIHVGTRLLDEFERWAKLEALVREDGATEPPPDVSN</sequence>
<reference evidence="1 2" key="1">
    <citation type="submission" date="2019-08" db="EMBL/GenBank/DDBJ databases">
        <authorList>
            <person name="Peeters C."/>
        </authorList>
    </citation>
    <scope>NUCLEOTIDE SEQUENCE [LARGE SCALE GENOMIC DNA]</scope>
    <source>
        <strain evidence="1 2">LMG 31114</strain>
    </source>
</reference>
<evidence type="ECO:0000313" key="1">
    <source>
        <dbReference type="EMBL" id="VVE27905.1"/>
    </source>
</evidence>
<name>A0A5E4WXW4_9BURK</name>
<protein>
    <submittedName>
        <fullName evidence="1">Uncharacterized protein</fullName>
    </submittedName>
</protein>
<dbReference type="EMBL" id="CABPSK010000003">
    <property type="protein sequence ID" value="VVE27905.1"/>
    <property type="molecule type" value="Genomic_DNA"/>
</dbReference>
<keyword evidence="2" id="KW-1185">Reference proteome</keyword>
<gene>
    <name evidence="1" type="ORF">PPN31114_03497</name>
</gene>
<dbReference type="OrthoDB" id="9115374at2"/>
<dbReference type="AlphaFoldDB" id="A0A5E4WXW4"/>
<proteinExistence type="predicted"/>
<evidence type="ECO:0000313" key="2">
    <source>
        <dbReference type="Proteomes" id="UP000366945"/>
    </source>
</evidence>
<dbReference type="Proteomes" id="UP000366945">
    <property type="component" value="Unassembled WGS sequence"/>
</dbReference>
<organism evidence="1 2">
    <name type="scientific">Pandoraea pneumonica</name>
    <dbReference type="NCBI Taxonomy" id="2508299"/>
    <lineage>
        <taxon>Bacteria</taxon>
        <taxon>Pseudomonadati</taxon>
        <taxon>Pseudomonadota</taxon>
        <taxon>Betaproteobacteria</taxon>
        <taxon>Burkholderiales</taxon>
        <taxon>Burkholderiaceae</taxon>
        <taxon>Pandoraea</taxon>
    </lineage>
</organism>